<name>A0ABX8SC00_9ACTN</name>
<gene>
    <name evidence="5" type="ORF">KV203_08920</name>
</gene>
<evidence type="ECO:0000259" key="4">
    <source>
        <dbReference type="PROSITE" id="PS51462"/>
    </source>
</evidence>
<dbReference type="EMBL" id="CP079105">
    <property type="protein sequence ID" value="QXQ15408.1"/>
    <property type="molecule type" value="Genomic_DNA"/>
</dbReference>
<reference evidence="5" key="1">
    <citation type="submission" date="2021-07" db="EMBL/GenBank/DDBJ databases">
        <title>Candidatus Kaistella beijingensis sp. nov. isolated from a municipal wastewater treatment plant is involved in sludge foaming.</title>
        <authorList>
            <person name="Song Y."/>
            <person name="Liu S.-J."/>
        </authorList>
    </citation>
    <scope>NUCLEOTIDE SEQUENCE</scope>
    <source>
        <strain evidence="5">DSM 43998</strain>
    </source>
</reference>
<dbReference type="Gene3D" id="3.90.79.10">
    <property type="entry name" value="Nucleoside Triphosphate Pyrophosphohydrolase"/>
    <property type="match status" value="1"/>
</dbReference>
<dbReference type="InterPro" id="IPR023353">
    <property type="entry name" value="LemA-like_dom_sf"/>
</dbReference>
<evidence type="ECO:0000256" key="3">
    <source>
        <dbReference type="ARBA" id="ARBA00022842"/>
    </source>
</evidence>
<keyword evidence="6" id="KW-1185">Reference proteome</keyword>
<proteinExistence type="predicted"/>
<evidence type="ECO:0000313" key="5">
    <source>
        <dbReference type="EMBL" id="QXQ15408.1"/>
    </source>
</evidence>
<comment type="cofactor">
    <cofactor evidence="1">
        <name>Mg(2+)</name>
        <dbReference type="ChEBI" id="CHEBI:18420"/>
    </cofactor>
</comment>
<organism evidence="5 6">
    <name type="scientific">Skermania pinensis</name>
    <dbReference type="NCBI Taxonomy" id="39122"/>
    <lineage>
        <taxon>Bacteria</taxon>
        <taxon>Bacillati</taxon>
        <taxon>Actinomycetota</taxon>
        <taxon>Actinomycetes</taxon>
        <taxon>Mycobacteriales</taxon>
        <taxon>Gordoniaceae</taxon>
        <taxon>Skermania</taxon>
    </lineage>
</organism>
<dbReference type="InterPro" id="IPR020084">
    <property type="entry name" value="NUDIX_hydrolase_CS"/>
</dbReference>
<dbReference type="PANTHER" id="PTHR43046">
    <property type="entry name" value="GDP-MANNOSE MANNOSYL HYDROLASE"/>
    <property type="match status" value="1"/>
</dbReference>
<feature type="domain" description="Nudix hydrolase" evidence="4">
    <location>
        <begin position="179"/>
        <end position="320"/>
    </location>
</feature>
<dbReference type="SUPFAM" id="SSF55811">
    <property type="entry name" value="Nudix"/>
    <property type="match status" value="1"/>
</dbReference>
<accession>A0ABX8SC00</accession>
<dbReference type="Gene3D" id="1.20.1440.20">
    <property type="entry name" value="LemA-like domain"/>
    <property type="match status" value="1"/>
</dbReference>
<dbReference type="Proteomes" id="UP000887023">
    <property type="component" value="Chromosome"/>
</dbReference>
<evidence type="ECO:0000256" key="2">
    <source>
        <dbReference type="ARBA" id="ARBA00022801"/>
    </source>
</evidence>
<dbReference type="CDD" id="cd04685">
    <property type="entry name" value="NUDIX_Hydrolase"/>
    <property type="match status" value="1"/>
</dbReference>
<dbReference type="PROSITE" id="PS51462">
    <property type="entry name" value="NUDIX"/>
    <property type="match status" value="1"/>
</dbReference>
<dbReference type="Pfam" id="PF00293">
    <property type="entry name" value="NUDIX"/>
    <property type="match status" value="1"/>
</dbReference>
<dbReference type="RefSeq" id="WP_066468075.1">
    <property type="nucleotide sequence ID" value="NZ_CBCRUZ010000001.1"/>
</dbReference>
<evidence type="ECO:0000313" key="6">
    <source>
        <dbReference type="Proteomes" id="UP000887023"/>
    </source>
</evidence>
<keyword evidence="2" id="KW-0378">Hydrolase</keyword>
<evidence type="ECO:0000256" key="1">
    <source>
        <dbReference type="ARBA" id="ARBA00001946"/>
    </source>
</evidence>
<protein>
    <submittedName>
        <fullName evidence="5">NUDIX domain-containing protein</fullName>
    </submittedName>
</protein>
<dbReference type="PROSITE" id="PS00893">
    <property type="entry name" value="NUDIX_BOX"/>
    <property type="match status" value="1"/>
</dbReference>
<dbReference type="InterPro" id="IPR015797">
    <property type="entry name" value="NUDIX_hydrolase-like_dom_sf"/>
</dbReference>
<dbReference type="SUPFAM" id="SSF140478">
    <property type="entry name" value="LemA-like"/>
    <property type="match status" value="1"/>
</dbReference>
<keyword evidence="3" id="KW-0460">Magnesium</keyword>
<sequence>MTLSAGTIALFTLVVVLLVGFAVWAYSVANRLDRLHVRADLAWQALESALGRRAVVARSVASAASTVDAERSRQLARLADRAERADRSDRETVENQLSAGLAGIDVDELRPQLVGELADAEARVLIGRRFYNDAVRDTRALRSRPVVRVLHLGGTAPTPAYFEIAERAPSVPTGLDLADNRTAARVLLLDPEGRVLLLRGVDPRQPDAAFWITVGGGVLPGENLRSAAVREVFEETGHRIDNADLRGPIWRRVAVFPYDGELIRSEELFFALATLSFEPVSAHFTELERRTISEHRWCSSDDIARLVAAGEPVYPDDLDELLAEARAAATAGAEPEVRTIR</sequence>
<dbReference type="PANTHER" id="PTHR43046:SF12">
    <property type="entry name" value="GDP-MANNOSE MANNOSYL HYDROLASE"/>
    <property type="match status" value="1"/>
</dbReference>
<dbReference type="InterPro" id="IPR000086">
    <property type="entry name" value="NUDIX_hydrolase_dom"/>
</dbReference>